<dbReference type="SMART" id="SM01128">
    <property type="entry name" value="DDRGK"/>
    <property type="match status" value="1"/>
</dbReference>
<keyword evidence="8" id="KW-1185">Reference proteome</keyword>
<organism evidence="7 8">
    <name type="scientific">Prototheca wickerhamii</name>
    <dbReference type="NCBI Taxonomy" id="3111"/>
    <lineage>
        <taxon>Eukaryota</taxon>
        <taxon>Viridiplantae</taxon>
        <taxon>Chlorophyta</taxon>
        <taxon>core chlorophytes</taxon>
        <taxon>Trebouxiophyceae</taxon>
        <taxon>Chlorellales</taxon>
        <taxon>Chlorellaceae</taxon>
        <taxon>Prototheca</taxon>
    </lineage>
</organism>
<dbReference type="PANTHER" id="PTHR48176:SF1">
    <property type="entry name" value="DDRGK DOMAIN-CONTAINING PROTEIN 1"/>
    <property type="match status" value="1"/>
</dbReference>
<feature type="coiled-coil region" evidence="5">
    <location>
        <begin position="21"/>
        <end position="59"/>
    </location>
</feature>
<dbReference type="GO" id="GO:0016020">
    <property type="term" value="C:membrane"/>
    <property type="evidence" value="ECO:0007669"/>
    <property type="project" value="UniProtKB-SubCell"/>
</dbReference>
<dbReference type="Pfam" id="PF09756">
    <property type="entry name" value="DDRGK"/>
    <property type="match status" value="1"/>
</dbReference>
<evidence type="ECO:0000256" key="4">
    <source>
        <dbReference type="ARBA" id="ARBA00023136"/>
    </source>
</evidence>
<comment type="subcellular location">
    <subcellularLocation>
        <location evidence="1">Membrane</location>
        <topology evidence="1">Single-pass membrane protein</topology>
    </subcellularLocation>
</comment>
<keyword evidence="4" id="KW-0472">Membrane</keyword>
<comment type="caution">
    <text evidence="7">The sequence shown here is derived from an EMBL/GenBank/DDBJ whole genome shotgun (WGS) entry which is preliminary data.</text>
</comment>
<dbReference type="Proteomes" id="UP001255856">
    <property type="component" value="Unassembled WGS sequence"/>
</dbReference>
<dbReference type="InterPro" id="IPR019153">
    <property type="entry name" value="DDRGK_dom-contain"/>
</dbReference>
<evidence type="ECO:0000256" key="5">
    <source>
        <dbReference type="SAM" id="Coils"/>
    </source>
</evidence>
<accession>A0AAD9IGX3</accession>
<dbReference type="SUPFAM" id="SSF46785">
    <property type="entry name" value="Winged helix' DNA-binding domain"/>
    <property type="match status" value="1"/>
</dbReference>
<feature type="region of interest" description="Disordered" evidence="6">
    <location>
        <begin position="177"/>
        <end position="197"/>
    </location>
</feature>
<dbReference type="PANTHER" id="PTHR48176">
    <property type="entry name" value="DDRGK DOMAIN-CONTAINING PROTEIN 1"/>
    <property type="match status" value="1"/>
</dbReference>
<name>A0AAD9IGX3_PROWI</name>
<dbReference type="GO" id="GO:0044389">
    <property type="term" value="F:ubiquitin-like protein ligase binding"/>
    <property type="evidence" value="ECO:0007669"/>
    <property type="project" value="TreeGrafter"/>
</dbReference>
<dbReference type="InterPro" id="IPR036388">
    <property type="entry name" value="WH-like_DNA-bd_sf"/>
</dbReference>
<keyword evidence="3" id="KW-1133">Transmembrane helix</keyword>
<keyword evidence="5" id="KW-0175">Coiled coil</keyword>
<dbReference type="InterPro" id="IPR036390">
    <property type="entry name" value="WH_DNA-bd_sf"/>
</dbReference>
<sequence length="197" mass="22046">MKSRDVWKQASIALHRSLPQAYDAKRAQRDAEREAEEAAQEAEIAAAAAARAKREEEEALKWRSMFTVEDQGQEALTQEEDQDRESRIVDYIKTWKTVELDSLAAEFGMKVQDTISLVQSLEAAGKLTGIMDDRGKFIYISTSELELVAETIRSRGRISIAELAQVSSELIDLEPKAPKEAPEVDFESDAVMLDPVT</sequence>
<evidence type="ECO:0000256" key="1">
    <source>
        <dbReference type="ARBA" id="ARBA00004167"/>
    </source>
</evidence>
<protein>
    <recommendedName>
        <fullName evidence="9">DDRGK domain-containing protein 1</fullName>
    </recommendedName>
</protein>
<evidence type="ECO:0000313" key="7">
    <source>
        <dbReference type="EMBL" id="KAK2075942.1"/>
    </source>
</evidence>
<gene>
    <name evidence="7" type="ORF">QBZ16_001278</name>
</gene>
<proteinExistence type="predicted"/>
<keyword evidence="2" id="KW-0812">Transmembrane</keyword>
<reference evidence="7" key="1">
    <citation type="submission" date="2021-01" db="EMBL/GenBank/DDBJ databases">
        <authorList>
            <person name="Eckstrom K.M.E."/>
        </authorList>
    </citation>
    <scope>NUCLEOTIDE SEQUENCE</scope>
    <source>
        <strain evidence="7">UVCC 0001</strain>
    </source>
</reference>
<dbReference type="AlphaFoldDB" id="A0AAD9IGX3"/>
<evidence type="ECO:0000256" key="3">
    <source>
        <dbReference type="ARBA" id="ARBA00022989"/>
    </source>
</evidence>
<evidence type="ECO:0000256" key="6">
    <source>
        <dbReference type="SAM" id="MobiDB-lite"/>
    </source>
</evidence>
<evidence type="ECO:0000256" key="2">
    <source>
        <dbReference type="ARBA" id="ARBA00022692"/>
    </source>
</evidence>
<dbReference type="InterPro" id="IPR050899">
    <property type="entry name" value="DDRGK_domain-containing"/>
</dbReference>
<evidence type="ECO:0008006" key="9">
    <source>
        <dbReference type="Google" id="ProtNLM"/>
    </source>
</evidence>
<dbReference type="Gene3D" id="1.10.10.10">
    <property type="entry name" value="Winged helix-like DNA-binding domain superfamily/Winged helix DNA-binding domain"/>
    <property type="match status" value="1"/>
</dbReference>
<dbReference type="EMBL" id="JASFZW010000012">
    <property type="protein sequence ID" value="KAK2075942.1"/>
    <property type="molecule type" value="Genomic_DNA"/>
</dbReference>
<evidence type="ECO:0000313" key="8">
    <source>
        <dbReference type="Proteomes" id="UP001255856"/>
    </source>
</evidence>